<feature type="chain" id="PRO_5027190418" description="Lipopolysaccharide export system protein LptA" evidence="4">
    <location>
        <begin position="24"/>
        <end position="198"/>
    </location>
</feature>
<feature type="domain" description="Organic solvent tolerance-like N-terminal" evidence="6">
    <location>
        <begin position="33"/>
        <end position="143"/>
    </location>
</feature>
<gene>
    <name evidence="4 7" type="primary">lptA</name>
    <name evidence="7" type="ORF">GTQ48_15090</name>
</gene>
<dbReference type="PANTHER" id="PTHR36504:SF1">
    <property type="entry name" value="LIPOPOLYSACCHARIDE EXPORT SYSTEM PROTEIN LPTA"/>
    <property type="match status" value="1"/>
</dbReference>
<comment type="function">
    <text evidence="4">Involved in the assembly of lipopolysaccharide (LPS). Required for the translocation of LPS from the inner membrane to the outer membrane. May form a bridge between the inner membrane and the outer membrane, via interactions with LptC and LptD, thereby facilitating LPS transfer across the periplasm.</text>
</comment>
<comment type="subcellular location">
    <subcellularLocation>
        <location evidence="4">Periplasm</location>
    </subcellularLocation>
</comment>
<evidence type="ECO:0000256" key="2">
    <source>
        <dbReference type="ARBA" id="ARBA00022729"/>
    </source>
</evidence>
<dbReference type="HAMAP" id="MF_01914">
    <property type="entry name" value="LPS_assembly_LptA"/>
    <property type="match status" value="1"/>
</dbReference>
<dbReference type="GO" id="GO:0015920">
    <property type="term" value="P:lipopolysaccharide transport"/>
    <property type="evidence" value="ECO:0007669"/>
    <property type="project" value="UniProtKB-UniRule"/>
</dbReference>
<evidence type="ECO:0000313" key="8">
    <source>
        <dbReference type="Proteomes" id="UP000471381"/>
    </source>
</evidence>
<proteinExistence type="inferred from homology"/>
<dbReference type="NCBIfam" id="TIGR03002">
    <property type="entry name" value="outer_YhbN_LptA"/>
    <property type="match status" value="1"/>
</dbReference>
<comment type="similarity">
    <text evidence="4">Belongs to the LptA family.</text>
</comment>
<dbReference type="InterPro" id="IPR014340">
    <property type="entry name" value="LptA"/>
</dbReference>
<accession>A0A6N9THN6</accession>
<comment type="subunit">
    <text evidence="4">Component of the lipopolysaccharide transport and assembly complex.</text>
</comment>
<organism evidence="7 8">
    <name type="scientific">Alteromonas genovensis</name>
    <dbReference type="NCBI Taxonomy" id="471225"/>
    <lineage>
        <taxon>Bacteria</taxon>
        <taxon>Pseudomonadati</taxon>
        <taxon>Pseudomonadota</taxon>
        <taxon>Gammaproteobacteria</taxon>
        <taxon>Alteromonadales</taxon>
        <taxon>Alteromonadaceae</taxon>
        <taxon>Alteromonas/Salinimonas group</taxon>
        <taxon>Alteromonas</taxon>
    </lineage>
</organism>
<dbReference type="Pfam" id="PF03968">
    <property type="entry name" value="LptD_N"/>
    <property type="match status" value="1"/>
</dbReference>
<feature type="compositionally biased region" description="Gly residues" evidence="5">
    <location>
        <begin position="187"/>
        <end position="198"/>
    </location>
</feature>
<dbReference type="GO" id="GO:0017089">
    <property type="term" value="F:glycolipid transfer activity"/>
    <property type="evidence" value="ECO:0007669"/>
    <property type="project" value="TreeGrafter"/>
</dbReference>
<feature type="region of interest" description="Disordered" evidence="5">
    <location>
        <begin position="150"/>
        <end position="198"/>
    </location>
</feature>
<keyword evidence="1 4" id="KW-0813">Transport</keyword>
<dbReference type="InterPro" id="IPR005653">
    <property type="entry name" value="OstA-like_N"/>
</dbReference>
<feature type="signal peptide" evidence="4">
    <location>
        <begin position="1"/>
        <end position="23"/>
    </location>
</feature>
<dbReference type="GO" id="GO:0030288">
    <property type="term" value="C:outer membrane-bounded periplasmic space"/>
    <property type="evidence" value="ECO:0007669"/>
    <property type="project" value="TreeGrafter"/>
</dbReference>
<dbReference type="Gene3D" id="2.60.450.10">
    <property type="entry name" value="Lipopolysaccharide (LPS) transport protein A like domain"/>
    <property type="match status" value="1"/>
</dbReference>
<dbReference type="AlphaFoldDB" id="A0A6N9THN6"/>
<dbReference type="GO" id="GO:0043165">
    <property type="term" value="P:Gram-negative-bacterium-type cell outer membrane assembly"/>
    <property type="evidence" value="ECO:0007669"/>
    <property type="project" value="UniProtKB-UniRule"/>
</dbReference>
<dbReference type="InterPro" id="IPR052037">
    <property type="entry name" value="LPS_export_LptA"/>
</dbReference>
<evidence type="ECO:0000256" key="5">
    <source>
        <dbReference type="SAM" id="MobiDB-lite"/>
    </source>
</evidence>
<comment type="caution">
    <text evidence="7">The sequence shown here is derived from an EMBL/GenBank/DDBJ whole genome shotgun (WGS) entry which is preliminary data.</text>
</comment>
<evidence type="ECO:0000313" key="7">
    <source>
        <dbReference type="EMBL" id="NDW16837.1"/>
    </source>
</evidence>
<evidence type="ECO:0000256" key="3">
    <source>
        <dbReference type="ARBA" id="ARBA00022764"/>
    </source>
</evidence>
<keyword evidence="3 4" id="KW-0574">Periplasm</keyword>
<dbReference type="RefSeq" id="WP_163107412.1">
    <property type="nucleotide sequence ID" value="NZ_JAAAWO010000013.1"/>
</dbReference>
<evidence type="ECO:0000256" key="4">
    <source>
        <dbReference type="HAMAP-Rule" id="MF_01914"/>
    </source>
</evidence>
<reference evidence="7 8" key="1">
    <citation type="submission" date="2020-01" db="EMBL/GenBank/DDBJ databases">
        <title>Genomes of bacteria type strains.</title>
        <authorList>
            <person name="Chen J."/>
            <person name="Zhu S."/>
            <person name="Yang J."/>
        </authorList>
    </citation>
    <scope>NUCLEOTIDE SEQUENCE [LARGE SCALE GENOMIC DNA]</scope>
    <source>
        <strain evidence="7 8">LMG 24078</strain>
    </source>
</reference>
<dbReference type="Proteomes" id="UP000471381">
    <property type="component" value="Unassembled WGS sequence"/>
</dbReference>
<sequence precursor="true">MYKLRILLATSALLVLCTSPALGNENDFTLPIEIGSNSQFIDGKNKTALYKDNVLITQGSLTIEADEVEVIASQGSGREIFVARGNPASYSQELEDGNPVSARANEIRYEVAKRTISLTGNAELKQDTSQVKGNSITFDMITEQLLATGGAGDASGRVTTVFTPESIRKANDETSENDNGNDNDGSNGDGNNNGKGEQ</sequence>
<protein>
    <recommendedName>
        <fullName evidence="4">Lipopolysaccharide export system protein LptA</fullName>
    </recommendedName>
</protein>
<keyword evidence="8" id="KW-1185">Reference proteome</keyword>
<evidence type="ECO:0000259" key="6">
    <source>
        <dbReference type="Pfam" id="PF03968"/>
    </source>
</evidence>
<dbReference type="PANTHER" id="PTHR36504">
    <property type="entry name" value="LIPOPOLYSACCHARIDE EXPORT SYSTEM PROTEIN LPTA"/>
    <property type="match status" value="1"/>
</dbReference>
<evidence type="ECO:0000256" key="1">
    <source>
        <dbReference type="ARBA" id="ARBA00022448"/>
    </source>
</evidence>
<dbReference type="GO" id="GO:0001530">
    <property type="term" value="F:lipopolysaccharide binding"/>
    <property type="evidence" value="ECO:0007669"/>
    <property type="project" value="InterPro"/>
</dbReference>
<dbReference type="EMBL" id="JAAAWO010000013">
    <property type="protein sequence ID" value="NDW16837.1"/>
    <property type="molecule type" value="Genomic_DNA"/>
</dbReference>
<name>A0A6N9THN6_9ALTE</name>
<keyword evidence="2 4" id="KW-0732">Signal</keyword>
<dbReference type="GO" id="GO:0009279">
    <property type="term" value="C:cell outer membrane"/>
    <property type="evidence" value="ECO:0007669"/>
    <property type="project" value="TreeGrafter"/>
</dbReference>